<dbReference type="RefSeq" id="WP_380079835.1">
    <property type="nucleotide sequence ID" value="NZ_JBHSGO010000209.1"/>
</dbReference>
<sequence length="320" mass="36780">MKRIHTLIAILFAMTLAPFVAGAITNNNCKNINKAKQIYNPQEVKKRHHEAILLVTFGSTHKEAHETFRKIRSYFAKAFPDKDIYMAFTSTICIKRWADKTGQKYETPDMCLSKIAREDYNKIYVQSLHIIPGYEYSLIVNRYVPQFKKDYPQIPILVSEPLLSDNKDIQTVGDILYNQYKHKLQRGEYLVLMGHGNDTNDYPHANSKYDQLNEYLQTLNKGIMIGTVDYTKLLFSSVLQYLEMTANKGAAINLAPLMSIAGDHAKNDMAGNYIPGKPIEEQSWAVQLKKRGYKTHCILEGLAENEQIIQVWINHLKDKM</sequence>
<feature type="chain" id="PRO_5046477925" evidence="1">
    <location>
        <begin position="24"/>
        <end position="320"/>
    </location>
</feature>
<dbReference type="SUPFAM" id="SSF53800">
    <property type="entry name" value="Chelatase"/>
    <property type="match status" value="1"/>
</dbReference>
<dbReference type="Pfam" id="PF06180">
    <property type="entry name" value="CbiK"/>
    <property type="match status" value="1"/>
</dbReference>
<evidence type="ECO:0000313" key="3">
    <source>
        <dbReference type="Proteomes" id="UP001596020"/>
    </source>
</evidence>
<keyword evidence="1" id="KW-0732">Signal</keyword>
<keyword evidence="3" id="KW-1185">Reference proteome</keyword>
<dbReference type="EMBL" id="JBHSGO010000209">
    <property type="protein sequence ID" value="MFC4666604.1"/>
    <property type="molecule type" value="Genomic_DNA"/>
</dbReference>
<feature type="signal peptide" evidence="1">
    <location>
        <begin position="1"/>
        <end position="23"/>
    </location>
</feature>
<evidence type="ECO:0000256" key="1">
    <source>
        <dbReference type="SAM" id="SignalP"/>
    </source>
</evidence>
<evidence type="ECO:0000313" key="2">
    <source>
        <dbReference type="EMBL" id="MFC4666604.1"/>
    </source>
</evidence>
<dbReference type="PIRSF" id="PIRSF033579">
    <property type="entry name" value="Anaer_Co_chel"/>
    <property type="match status" value="1"/>
</dbReference>
<reference evidence="3" key="1">
    <citation type="journal article" date="2019" name="Int. J. Syst. Evol. Microbiol.">
        <title>The Global Catalogue of Microorganisms (GCM) 10K type strain sequencing project: providing services to taxonomists for standard genome sequencing and annotation.</title>
        <authorList>
            <consortium name="The Broad Institute Genomics Platform"/>
            <consortium name="The Broad Institute Genome Sequencing Center for Infectious Disease"/>
            <person name="Wu L."/>
            <person name="Ma J."/>
        </authorList>
    </citation>
    <scope>NUCLEOTIDE SEQUENCE [LARGE SCALE GENOMIC DNA]</scope>
    <source>
        <strain evidence="3">CGMCC 4.7357</strain>
    </source>
</reference>
<dbReference type="InterPro" id="IPR010388">
    <property type="entry name" value="Anaerobic_Co-chelatase"/>
</dbReference>
<organism evidence="2 3">
    <name type="scientific">Falsiporphyromonas endometrii</name>
    <dbReference type="NCBI Taxonomy" id="1387297"/>
    <lineage>
        <taxon>Bacteria</taxon>
        <taxon>Pseudomonadati</taxon>
        <taxon>Bacteroidota</taxon>
        <taxon>Bacteroidia</taxon>
        <taxon>Bacteroidales</taxon>
        <taxon>Porphyromonadaceae</taxon>
        <taxon>Falsiporphyromonas</taxon>
    </lineage>
</organism>
<dbReference type="Gene3D" id="3.40.50.1400">
    <property type="match status" value="2"/>
</dbReference>
<dbReference type="Proteomes" id="UP001596020">
    <property type="component" value="Unassembled WGS sequence"/>
</dbReference>
<protein>
    <submittedName>
        <fullName evidence="2">Sirohydrochlorin cobaltochelatase</fullName>
    </submittedName>
</protein>
<name>A0ABV9K987_9PORP</name>
<accession>A0ABV9K987</accession>
<comment type="caution">
    <text evidence="2">The sequence shown here is derived from an EMBL/GenBank/DDBJ whole genome shotgun (WGS) entry which is preliminary data.</text>
</comment>
<gene>
    <name evidence="2" type="ORF">ACFO3G_08360</name>
</gene>
<proteinExistence type="predicted"/>